<feature type="chain" id="PRO_5039447588" description="PA14 domain-containing protein" evidence="1">
    <location>
        <begin position="32"/>
        <end position="198"/>
    </location>
</feature>
<reference evidence="2 3" key="1">
    <citation type="journal article" date="2010" name="DNA Res.">
        <title>Genome sequence of Kitasatospora setae NBRC 14216T: an evolutionary snapshot of the family Streptomycetaceae.</title>
        <authorList>
            <person name="Ichikawa N."/>
            <person name="Oguchi A."/>
            <person name="Ikeda H."/>
            <person name="Ishikawa J."/>
            <person name="Kitani S."/>
            <person name="Watanabe Y."/>
            <person name="Nakamura S."/>
            <person name="Katano Y."/>
            <person name="Kishi E."/>
            <person name="Sasagawa M."/>
            <person name="Ankai A."/>
            <person name="Fukui S."/>
            <person name="Hashimoto Y."/>
            <person name="Kamata S."/>
            <person name="Otoguro M."/>
            <person name="Tanikawa S."/>
            <person name="Nihira T."/>
            <person name="Horinouchi S."/>
            <person name="Ohnishi Y."/>
            <person name="Hayakawa M."/>
            <person name="Kuzuyama T."/>
            <person name="Arisawa A."/>
            <person name="Nomoto F."/>
            <person name="Miura H."/>
            <person name="Takahashi Y."/>
            <person name="Fujita N."/>
        </authorList>
    </citation>
    <scope>NUCLEOTIDE SEQUENCE [LARGE SCALE GENOMIC DNA]</scope>
    <source>
        <strain evidence="3">ATCC 33774 / DSM 43861 / JCM 3304 / KCC A-0304 / NBRC 14216 / KM-6054</strain>
    </source>
</reference>
<dbReference type="Proteomes" id="UP000007076">
    <property type="component" value="Chromosome"/>
</dbReference>
<dbReference type="KEGG" id="ksk:KSE_70800"/>
<evidence type="ECO:0000313" key="3">
    <source>
        <dbReference type="Proteomes" id="UP000007076"/>
    </source>
</evidence>
<gene>
    <name evidence="2" type="ordered locus">KSE_70800</name>
</gene>
<keyword evidence="3" id="KW-1185">Reference proteome</keyword>
<dbReference type="PATRIC" id="fig|452652.3.peg.7115"/>
<name>E4NIN9_KITSK</name>
<dbReference type="HOGENOM" id="CLU_089602_0_0_11"/>
<sequence>MRRGSRHRARGAGPLRAVLTAVLLAGTTVLAAQGSAAAGPAPREWVADGRFAAPLAEHWTCTGDVRQLGPGLVEGRPGAYDFAGCVQRLPMGGKYDLTAVVSGAYAFVGVSDGTTGPGTHLWSNDPETRVLRATIDVPAGAEVYFHGWYGQGPYQVSYVSLVGPIVPDPCSTWSPTPTPGQTWVPSCHPLPLAPSTAS</sequence>
<keyword evidence="1" id="KW-0732">Signal</keyword>
<organism evidence="2 3">
    <name type="scientific">Kitasatospora setae (strain ATCC 33774 / DSM 43861 / JCM 3304 / KCC A-0304 / NBRC 14216 / KM-6054)</name>
    <name type="common">Streptomyces setae</name>
    <dbReference type="NCBI Taxonomy" id="452652"/>
    <lineage>
        <taxon>Bacteria</taxon>
        <taxon>Bacillati</taxon>
        <taxon>Actinomycetota</taxon>
        <taxon>Actinomycetes</taxon>
        <taxon>Kitasatosporales</taxon>
        <taxon>Streptomycetaceae</taxon>
        <taxon>Kitasatospora</taxon>
    </lineage>
</organism>
<dbReference type="EMBL" id="AP010968">
    <property type="protein sequence ID" value="BAJ32837.1"/>
    <property type="molecule type" value="Genomic_DNA"/>
</dbReference>
<evidence type="ECO:0000256" key="1">
    <source>
        <dbReference type="SAM" id="SignalP"/>
    </source>
</evidence>
<accession>E4NIN9</accession>
<evidence type="ECO:0008006" key="4">
    <source>
        <dbReference type="Google" id="ProtNLM"/>
    </source>
</evidence>
<dbReference type="STRING" id="452652.KSE_70800"/>
<dbReference type="eggNOG" id="COG3469">
    <property type="taxonomic scope" value="Bacteria"/>
</dbReference>
<feature type="signal peptide" evidence="1">
    <location>
        <begin position="1"/>
        <end position="31"/>
    </location>
</feature>
<dbReference type="RefSeq" id="WP_014140128.1">
    <property type="nucleotide sequence ID" value="NC_016109.1"/>
</dbReference>
<evidence type="ECO:0000313" key="2">
    <source>
        <dbReference type="EMBL" id="BAJ32837.1"/>
    </source>
</evidence>
<protein>
    <recommendedName>
        <fullName evidence="4">PA14 domain-containing protein</fullName>
    </recommendedName>
</protein>
<dbReference type="AlphaFoldDB" id="E4NIN9"/>
<proteinExistence type="predicted"/>